<comment type="similarity">
    <text evidence="2">Belongs to the TsaE family.</text>
</comment>
<reference evidence="11 12" key="1">
    <citation type="submission" date="2017-09" db="EMBL/GenBank/DDBJ databases">
        <title>Depth-based differentiation of microbial function through sediment-hosted aquifers and enrichment of novel symbionts in the deep terrestrial subsurface.</title>
        <authorList>
            <person name="Probst A.J."/>
            <person name="Ladd B."/>
            <person name="Jarett J.K."/>
            <person name="Geller-Mcgrath D.E."/>
            <person name="Sieber C.M."/>
            <person name="Emerson J.B."/>
            <person name="Anantharaman K."/>
            <person name="Thomas B.C."/>
            <person name="Malmstrom R."/>
            <person name="Stieglmeier M."/>
            <person name="Klingl A."/>
            <person name="Woyke T."/>
            <person name="Ryan C.M."/>
            <person name="Banfield J.F."/>
        </authorList>
    </citation>
    <scope>NUCLEOTIDE SEQUENCE [LARGE SCALE GENOMIC DNA]</scope>
    <source>
        <strain evidence="11">CG23_combo_of_CG06-09_8_20_14_all_42_19</strain>
    </source>
</reference>
<comment type="caution">
    <text evidence="11">The sequence shown here is derived from an EMBL/GenBank/DDBJ whole genome shotgun (WGS) entry which is preliminary data.</text>
</comment>
<dbReference type="GO" id="GO:0016740">
    <property type="term" value="F:transferase activity"/>
    <property type="evidence" value="ECO:0007669"/>
    <property type="project" value="UniProtKB-KW"/>
</dbReference>
<dbReference type="GO" id="GO:0005524">
    <property type="term" value="F:ATP binding"/>
    <property type="evidence" value="ECO:0007669"/>
    <property type="project" value="UniProtKB-KW"/>
</dbReference>
<accession>A0A2H0AL48</accession>
<dbReference type="NCBIfam" id="TIGR00150">
    <property type="entry name" value="T6A_YjeE"/>
    <property type="match status" value="1"/>
</dbReference>
<keyword evidence="6" id="KW-0479">Metal-binding</keyword>
<evidence type="ECO:0000256" key="1">
    <source>
        <dbReference type="ARBA" id="ARBA00004496"/>
    </source>
</evidence>
<dbReference type="InterPro" id="IPR027417">
    <property type="entry name" value="P-loop_NTPase"/>
</dbReference>
<evidence type="ECO:0000256" key="6">
    <source>
        <dbReference type="ARBA" id="ARBA00022723"/>
    </source>
</evidence>
<dbReference type="Pfam" id="PF02367">
    <property type="entry name" value="TsaE"/>
    <property type="match status" value="1"/>
</dbReference>
<evidence type="ECO:0000256" key="3">
    <source>
        <dbReference type="ARBA" id="ARBA00019010"/>
    </source>
</evidence>
<keyword evidence="4" id="KW-0963">Cytoplasm</keyword>
<keyword evidence="8" id="KW-0067">ATP-binding</keyword>
<comment type="subcellular location">
    <subcellularLocation>
        <location evidence="1">Cytoplasm</location>
    </subcellularLocation>
</comment>
<dbReference type="GO" id="GO:0046872">
    <property type="term" value="F:metal ion binding"/>
    <property type="evidence" value="ECO:0007669"/>
    <property type="project" value="UniProtKB-KW"/>
</dbReference>
<evidence type="ECO:0000313" key="11">
    <source>
        <dbReference type="EMBL" id="PIP46113.1"/>
    </source>
</evidence>
<evidence type="ECO:0000256" key="7">
    <source>
        <dbReference type="ARBA" id="ARBA00022741"/>
    </source>
</evidence>
<keyword evidence="7" id="KW-0547">Nucleotide-binding</keyword>
<keyword evidence="9" id="KW-0460">Magnesium</keyword>
<dbReference type="SUPFAM" id="SSF52540">
    <property type="entry name" value="P-loop containing nucleoside triphosphate hydrolases"/>
    <property type="match status" value="1"/>
</dbReference>
<evidence type="ECO:0000256" key="10">
    <source>
        <dbReference type="ARBA" id="ARBA00032441"/>
    </source>
</evidence>
<evidence type="ECO:0000256" key="5">
    <source>
        <dbReference type="ARBA" id="ARBA00022694"/>
    </source>
</evidence>
<keyword evidence="11" id="KW-0808">Transferase</keyword>
<evidence type="ECO:0000256" key="9">
    <source>
        <dbReference type="ARBA" id="ARBA00022842"/>
    </source>
</evidence>
<dbReference type="AlphaFoldDB" id="A0A2H0AL48"/>
<sequence length="142" mass="16084">MRFISPSPKATTQTAKVLAKEVLLTNSLVVLGLVGDLGTGKTTFTKGFFKELGARKKITSPTFLILRKIPIKSKRNAYHIDAYRVNKRDLLSLGLKDILKAPNIVVIEWADRIKNVLPKGTIWVEFEHGSKENERHITFNRR</sequence>
<proteinExistence type="inferred from homology"/>
<dbReference type="PANTHER" id="PTHR33540">
    <property type="entry name" value="TRNA THREONYLCARBAMOYLADENOSINE BIOSYNTHESIS PROTEIN TSAE"/>
    <property type="match status" value="1"/>
</dbReference>
<dbReference type="PANTHER" id="PTHR33540:SF2">
    <property type="entry name" value="TRNA THREONYLCARBAMOYLADENOSINE BIOSYNTHESIS PROTEIN TSAE"/>
    <property type="match status" value="1"/>
</dbReference>
<evidence type="ECO:0000313" key="12">
    <source>
        <dbReference type="Proteomes" id="UP000230007"/>
    </source>
</evidence>
<dbReference type="GO" id="GO:0002949">
    <property type="term" value="P:tRNA threonylcarbamoyladenosine modification"/>
    <property type="evidence" value="ECO:0007669"/>
    <property type="project" value="InterPro"/>
</dbReference>
<dbReference type="GO" id="GO:0005737">
    <property type="term" value="C:cytoplasm"/>
    <property type="evidence" value="ECO:0007669"/>
    <property type="project" value="UniProtKB-SubCell"/>
</dbReference>
<dbReference type="EMBL" id="PCSK01000029">
    <property type="protein sequence ID" value="PIP46113.1"/>
    <property type="molecule type" value="Genomic_DNA"/>
</dbReference>
<dbReference type="Proteomes" id="UP000230007">
    <property type="component" value="Unassembled WGS sequence"/>
</dbReference>
<name>A0A2H0AL48_9BACT</name>
<evidence type="ECO:0000256" key="4">
    <source>
        <dbReference type="ARBA" id="ARBA00022490"/>
    </source>
</evidence>
<gene>
    <name evidence="11" type="ORF">COX15_01425</name>
</gene>
<evidence type="ECO:0000256" key="2">
    <source>
        <dbReference type="ARBA" id="ARBA00007599"/>
    </source>
</evidence>
<dbReference type="Gene3D" id="3.40.50.300">
    <property type="entry name" value="P-loop containing nucleotide triphosphate hydrolases"/>
    <property type="match status" value="1"/>
</dbReference>
<organism evidence="11 12">
    <name type="scientific">Candidatus Colwellbacteria bacterium CG23_combo_of_CG06-09_8_20_14_all_42_19</name>
    <dbReference type="NCBI Taxonomy" id="1974541"/>
    <lineage>
        <taxon>Bacteria</taxon>
        <taxon>Candidatus Colwelliibacteriota</taxon>
    </lineage>
</organism>
<dbReference type="InterPro" id="IPR003442">
    <property type="entry name" value="T6A_TsaE"/>
</dbReference>
<protein>
    <recommendedName>
        <fullName evidence="3">tRNA threonylcarbamoyladenosine biosynthesis protein TsaE</fullName>
    </recommendedName>
    <alternativeName>
        <fullName evidence="10">t(6)A37 threonylcarbamoyladenosine biosynthesis protein TsaE</fullName>
    </alternativeName>
</protein>
<keyword evidence="5" id="KW-0819">tRNA processing</keyword>
<evidence type="ECO:0000256" key="8">
    <source>
        <dbReference type="ARBA" id="ARBA00022840"/>
    </source>
</evidence>